<gene>
    <name evidence="1" type="ORF">RDI58_013336</name>
</gene>
<protein>
    <submittedName>
        <fullName evidence="1">Uncharacterized protein</fullName>
    </submittedName>
</protein>
<organism evidence="1 2">
    <name type="scientific">Solanum bulbocastanum</name>
    <name type="common">Wild potato</name>
    <dbReference type="NCBI Taxonomy" id="147425"/>
    <lineage>
        <taxon>Eukaryota</taxon>
        <taxon>Viridiplantae</taxon>
        <taxon>Streptophyta</taxon>
        <taxon>Embryophyta</taxon>
        <taxon>Tracheophyta</taxon>
        <taxon>Spermatophyta</taxon>
        <taxon>Magnoliopsida</taxon>
        <taxon>eudicotyledons</taxon>
        <taxon>Gunneridae</taxon>
        <taxon>Pentapetalae</taxon>
        <taxon>asterids</taxon>
        <taxon>lamiids</taxon>
        <taxon>Solanales</taxon>
        <taxon>Solanaceae</taxon>
        <taxon>Solanoideae</taxon>
        <taxon>Solaneae</taxon>
        <taxon>Solanum</taxon>
    </lineage>
</organism>
<comment type="caution">
    <text evidence="1">The sequence shown here is derived from an EMBL/GenBank/DDBJ whole genome shotgun (WGS) entry which is preliminary data.</text>
</comment>
<keyword evidence="2" id="KW-1185">Reference proteome</keyword>
<dbReference type="AlphaFoldDB" id="A0AAN8YF47"/>
<evidence type="ECO:0000313" key="1">
    <source>
        <dbReference type="EMBL" id="KAK6789536.1"/>
    </source>
</evidence>
<name>A0AAN8YF47_SOLBU</name>
<dbReference type="EMBL" id="JBANQN010000005">
    <property type="protein sequence ID" value="KAK6789536.1"/>
    <property type="molecule type" value="Genomic_DNA"/>
</dbReference>
<reference evidence="1 2" key="1">
    <citation type="submission" date="2024-02" db="EMBL/GenBank/DDBJ databases">
        <title>de novo genome assembly of Solanum bulbocastanum strain 11H21.</title>
        <authorList>
            <person name="Hosaka A.J."/>
        </authorList>
    </citation>
    <scope>NUCLEOTIDE SEQUENCE [LARGE SCALE GENOMIC DNA]</scope>
    <source>
        <tissue evidence="1">Young leaves</tissue>
    </source>
</reference>
<proteinExistence type="predicted"/>
<accession>A0AAN8YF47</accession>
<dbReference type="Proteomes" id="UP001371456">
    <property type="component" value="Unassembled WGS sequence"/>
</dbReference>
<evidence type="ECO:0000313" key="2">
    <source>
        <dbReference type="Proteomes" id="UP001371456"/>
    </source>
</evidence>
<sequence>MSNSVFIFGDIVLLYDVLNEFFVQGVRYK</sequence>